<dbReference type="PANTHER" id="PTHR30435">
    <property type="entry name" value="FLAGELLAR PROTEIN"/>
    <property type="match status" value="1"/>
</dbReference>
<dbReference type="RefSeq" id="WP_053937162.1">
    <property type="nucleotide sequence ID" value="NZ_LAQT01000004.1"/>
</dbReference>
<dbReference type="PANTHER" id="PTHR30435:SF12">
    <property type="entry name" value="FLAGELLAR BASAL BODY ROD PROTEIN FLGB"/>
    <property type="match status" value="1"/>
</dbReference>
<dbReference type="Proteomes" id="UP000037939">
    <property type="component" value="Unassembled WGS sequence"/>
</dbReference>
<protein>
    <recommendedName>
        <fullName evidence="3 6">Flagellar basal body rod protein FlgB</fullName>
    </recommendedName>
</protein>
<accession>A0A0N0XJV2</accession>
<comment type="similarity">
    <text evidence="2 6">Belongs to the flagella basal body rod proteins family.</text>
</comment>
<proteinExistence type="inferred from homology"/>
<dbReference type="PIRSF" id="PIRSF002889">
    <property type="entry name" value="Rod_FlgB"/>
    <property type="match status" value="1"/>
</dbReference>
<comment type="subcellular location">
    <subcellularLocation>
        <location evidence="1 6">Bacterial flagellum basal body</location>
    </subcellularLocation>
</comment>
<dbReference type="PROSITE" id="PS00588">
    <property type="entry name" value="FLAGELLA_BB_ROD"/>
    <property type="match status" value="1"/>
</dbReference>
<dbReference type="PATRIC" id="fig|857265.3.peg.1527"/>
<dbReference type="EMBL" id="LAQT01000004">
    <property type="protein sequence ID" value="KPC53936.1"/>
    <property type="molecule type" value="Genomic_DNA"/>
</dbReference>
<evidence type="ECO:0000256" key="1">
    <source>
        <dbReference type="ARBA" id="ARBA00004117"/>
    </source>
</evidence>
<comment type="function">
    <text evidence="5 6">Structural component of flagellum, the bacterial motility apparatus. Part of the rod structure of flagellar basal body.</text>
</comment>
<evidence type="ECO:0000313" key="9">
    <source>
        <dbReference type="Proteomes" id="UP000037939"/>
    </source>
</evidence>
<evidence type="ECO:0000256" key="3">
    <source>
        <dbReference type="ARBA" id="ARBA00014376"/>
    </source>
</evidence>
<keyword evidence="9" id="KW-1185">Reference proteome</keyword>
<dbReference type="NCBIfam" id="TIGR01396">
    <property type="entry name" value="FlgB"/>
    <property type="match status" value="1"/>
</dbReference>
<name>A0A0N0XJV2_9NEIS</name>
<dbReference type="InterPro" id="IPR001444">
    <property type="entry name" value="Flag_bb_rod_N"/>
</dbReference>
<comment type="caution">
    <text evidence="8">The sequence shown here is derived from an EMBL/GenBank/DDBJ whole genome shotgun (WGS) entry which is preliminary data.</text>
</comment>
<keyword evidence="8" id="KW-0282">Flagellum</keyword>
<organism evidence="8 9">
    <name type="scientific">Amantichitinum ursilacus</name>
    <dbReference type="NCBI Taxonomy" id="857265"/>
    <lineage>
        <taxon>Bacteria</taxon>
        <taxon>Pseudomonadati</taxon>
        <taxon>Pseudomonadota</taxon>
        <taxon>Betaproteobacteria</taxon>
        <taxon>Neisseriales</taxon>
        <taxon>Chitinibacteraceae</taxon>
        <taxon>Amantichitinum</taxon>
    </lineage>
</organism>
<dbReference type="STRING" id="857265.WG78_07445"/>
<dbReference type="GO" id="GO:0071978">
    <property type="term" value="P:bacterial-type flagellum-dependent swarming motility"/>
    <property type="evidence" value="ECO:0007669"/>
    <property type="project" value="TreeGrafter"/>
</dbReference>
<dbReference type="InterPro" id="IPR006300">
    <property type="entry name" value="FlgB"/>
</dbReference>
<evidence type="ECO:0000256" key="5">
    <source>
        <dbReference type="ARBA" id="ARBA00024934"/>
    </source>
</evidence>
<evidence type="ECO:0000256" key="6">
    <source>
        <dbReference type="PIRNR" id="PIRNR002889"/>
    </source>
</evidence>
<sequence>MAVGMMDQYLDKQATAMKLRGYRQDVLASNIANSDTPNYKARDFDFQSAYQAAVANNGKSTASLATTDTRHLQPRNQVDLFAPTLQYRTETQPSIDGNTVDMNVEMRDFADNTLRSEASITFMQNAISSYRAALSSQ</sequence>
<keyword evidence="8" id="KW-0969">Cilium</keyword>
<evidence type="ECO:0000256" key="2">
    <source>
        <dbReference type="ARBA" id="ARBA00009677"/>
    </source>
</evidence>
<evidence type="ECO:0000256" key="4">
    <source>
        <dbReference type="ARBA" id="ARBA00023143"/>
    </source>
</evidence>
<gene>
    <name evidence="8" type="primary">flgB</name>
    <name evidence="8" type="ORF">WG78_07445</name>
</gene>
<keyword evidence="4 6" id="KW-0975">Bacterial flagellum</keyword>
<evidence type="ECO:0000313" key="8">
    <source>
        <dbReference type="EMBL" id="KPC53936.1"/>
    </source>
</evidence>
<comment type="subunit">
    <text evidence="6">The basal body constitutes a major portion of the flagellar organelle and consists of a number of rings mounted on a central rod.</text>
</comment>
<evidence type="ECO:0000259" key="7">
    <source>
        <dbReference type="Pfam" id="PF00460"/>
    </source>
</evidence>
<dbReference type="InterPro" id="IPR019776">
    <property type="entry name" value="Flagellar_basal_body_rod_CS"/>
</dbReference>
<keyword evidence="8" id="KW-0966">Cell projection</keyword>
<reference evidence="8 9" key="1">
    <citation type="submission" date="2015-07" db="EMBL/GenBank/DDBJ databases">
        <title>Draft genome sequence of the Amantichitinum ursilacus IGB-41, a new chitin-degrading bacterium.</title>
        <authorList>
            <person name="Kirstahler P."/>
            <person name="Guenther M."/>
            <person name="Grumaz C."/>
            <person name="Rupp S."/>
            <person name="Zibek S."/>
            <person name="Sohn K."/>
        </authorList>
    </citation>
    <scope>NUCLEOTIDE SEQUENCE [LARGE SCALE GENOMIC DNA]</scope>
    <source>
        <strain evidence="8 9">IGB-41</strain>
    </source>
</reference>
<feature type="domain" description="Flagellar basal body rod protein N-terminal" evidence="7">
    <location>
        <begin position="13"/>
        <end position="40"/>
    </location>
</feature>
<dbReference type="AlphaFoldDB" id="A0A0N0XJV2"/>
<dbReference type="GO" id="GO:0030694">
    <property type="term" value="C:bacterial-type flagellum basal body, rod"/>
    <property type="evidence" value="ECO:0007669"/>
    <property type="project" value="InterPro"/>
</dbReference>
<dbReference type="Pfam" id="PF00460">
    <property type="entry name" value="Flg_bb_rod"/>
    <property type="match status" value="1"/>
</dbReference>